<evidence type="ECO:0000313" key="4">
    <source>
        <dbReference type="Proteomes" id="UP000092504"/>
    </source>
</evidence>
<keyword evidence="2" id="KW-0732">Signal</keyword>
<evidence type="ECO:0000313" key="3">
    <source>
        <dbReference type="EMBL" id="OBX37342.1"/>
    </source>
</evidence>
<proteinExistence type="predicted"/>
<feature type="region of interest" description="Disordered" evidence="1">
    <location>
        <begin position="85"/>
        <end position="109"/>
    </location>
</feature>
<dbReference type="PATRIC" id="fig|2746.7.peg.1747"/>
<feature type="signal peptide" evidence="2">
    <location>
        <begin position="1"/>
        <end position="22"/>
    </location>
</feature>
<reference evidence="3 4" key="1">
    <citation type="submission" date="2016-06" db="EMBL/GenBank/DDBJ databases">
        <title>Genome sequence of halotolerant plant growth promoting strain of Halomonas elongata HEK1 isolated from salterns of Rann of Kutch, Gujarat, India.</title>
        <authorList>
            <person name="Gaba S."/>
            <person name="Singh R.N."/>
            <person name="Abrol S."/>
            <person name="Kaushik R."/>
            <person name="Saxena A.K."/>
        </authorList>
    </citation>
    <scope>NUCLEOTIDE SEQUENCE [LARGE SCALE GENOMIC DNA]</scope>
    <source>
        <strain evidence="3 4">HEK1</strain>
    </source>
</reference>
<dbReference type="RefSeq" id="WP_041601919.1">
    <property type="nucleotide sequence ID" value="NZ_CP087224.1"/>
</dbReference>
<comment type="caution">
    <text evidence="3">The sequence shown here is derived from an EMBL/GenBank/DDBJ whole genome shotgun (WGS) entry which is preliminary data.</text>
</comment>
<dbReference type="GeneID" id="91009123"/>
<evidence type="ECO:0000256" key="1">
    <source>
        <dbReference type="SAM" id="MobiDB-lite"/>
    </source>
</evidence>
<sequence>MKKTLMVMWGVVLAMLASPVTANDLTQRECMNLSHAASVLMLAALSENGGDTDNLVRAKENLDQLHSKLPADMQKSLDKMIMLQEELAENPRPLSDPSHPVTSGKFDQPSLELSAGIEEVCSNA</sequence>
<organism evidence="3 4">
    <name type="scientific">Halomonas elongata</name>
    <dbReference type="NCBI Taxonomy" id="2746"/>
    <lineage>
        <taxon>Bacteria</taxon>
        <taxon>Pseudomonadati</taxon>
        <taxon>Pseudomonadota</taxon>
        <taxon>Gammaproteobacteria</taxon>
        <taxon>Oceanospirillales</taxon>
        <taxon>Halomonadaceae</taxon>
        <taxon>Halomonas</taxon>
    </lineage>
</organism>
<dbReference type="AlphaFoldDB" id="A0A1B8P548"/>
<feature type="chain" id="PRO_5008611354" description="Secreted protein" evidence="2">
    <location>
        <begin position="23"/>
        <end position="124"/>
    </location>
</feature>
<dbReference type="Proteomes" id="UP000092504">
    <property type="component" value="Unassembled WGS sequence"/>
</dbReference>
<evidence type="ECO:0008006" key="5">
    <source>
        <dbReference type="Google" id="ProtNLM"/>
    </source>
</evidence>
<protein>
    <recommendedName>
        <fullName evidence="5">Secreted protein</fullName>
    </recommendedName>
</protein>
<name>A0A1B8P548_HALEL</name>
<accession>A0A1B8P548</accession>
<dbReference type="EMBL" id="MAJD01000001">
    <property type="protein sequence ID" value="OBX37342.1"/>
    <property type="molecule type" value="Genomic_DNA"/>
</dbReference>
<evidence type="ECO:0000256" key="2">
    <source>
        <dbReference type="SAM" id="SignalP"/>
    </source>
</evidence>
<gene>
    <name evidence="3" type="ORF">A8U91_01702</name>
</gene>